<proteinExistence type="predicted"/>
<dbReference type="AlphaFoldDB" id="A0A7Z2ZN61"/>
<dbReference type="KEGG" id="cheb:HH215_17070"/>
<gene>
    <name evidence="1" type="ORF">HH215_17070</name>
</gene>
<dbReference type="EMBL" id="CP051680">
    <property type="protein sequence ID" value="QJD84727.1"/>
    <property type="molecule type" value="Genomic_DNA"/>
</dbReference>
<reference evidence="1 2" key="1">
    <citation type="submission" date="2020-04" db="EMBL/GenBank/DDBJ databases">
        <title>Genome sequencing of novel species.</title>
        <authorList>
            <person name="Heo J."/>
            <person name="Kim S.-J."/>
            <person name="Kim J.-S."/>
            <person name="Hong S.-B."/>
            <person name="Kwon S.-W."/>
        </authorList>
    </citation>
    <scope>NUCLEOTIDE SEQUENCE [LARGE SCALE GENOMIC DNA]</scope>
    <source>
        <strain evidence="1 2">MFER-1</strain>
    </source>
</reference>
<evidence type="ECO:0000313" key="1">
    <source>
        <dbReference type="EMBL" id="QJD84727.1"/>
    </source>
</evidence>
<name>A0A7Z2ZN61_9BACL</name>
<organism evidence="1 2">
    <name type="scientific">Cohnella herbarum</name>
    <dbReference type="NCBI Taxonomy" id="2728023"/>
    <lineage>
        <taxon>Bacteria</taxon>
        <taxon>Bacillati</taxon>
        <taxon>Bacillota</taxon>
        <taxon>Bacilli</taxon>
        <taxon>Bacillales</taxon>
        <taxon>Paenibacillaceae</taxon>
        <taxon>Cohnella</taxon>
    </lineage>
</organism>
<dbReference type="Proteomes" id="UP000502248">
    <property type="component" value="Chromosome"/>
</dbReference>
<keyword evidence="2" id="KW-1185">Reference proteome</keyword>
<protein>
    <recommendedName>
        <fullName evidence="3">SLH domain-containing protein</fullName>
    </recommendedName>
</protein>
<sequence>MLSGMVTMKAYATSFPDETQDFTGYTVLPKSNATRAEALQIILNVLKLNPQLKTLLDSLS</sequence>
<evidence type="ECO:0000313" key="2">
    <source>
        <dbReference type="Proteomes" id="UP000502248"/>
    </source>
</evidence>
<evidence type="ECO:0008006" key="3">
    <source>
        <dbReference type="Google" id="ProtNLM"/>
    </source>
</evidence>
<accession>A0A7Z2ZN61</accession>
<dbReference type="RefSeq" id="WP_169281008.1">
    <property type="nucleotide sequence ID" value="NZ_CP051680.1"/>
</dbReference>